<organism evidence="2 3">
    <name type="scientific">Streptomyces luteogriseus</name>
    <dbReference type="NCBI Taxonomy" id="68233"/>
    <lineage>
        <taxon>Bacteria</taxon>
        <taxon>Bacillati</taxon>
        <taxon>Actinomycetota</taxon>
        <taxon>Actinomycetes</taxon>
        <taxon>Kitasatosporales</taxon>
        <taxon>Streptomycetaceae</taxon>
        <taxon>Streptomyces</taxon>
    </lineage>
</organism>
<protein>
    <recommendedName>
        <fullName evidence="1">Transposase Helix-turn-helix domain-containing protein</fullName>
    </recommendedName>
</protein>
<reference evidence="2 3" key="1">
    <citation type="submission" date="2020-08" db="EMBL/GenBank/DDBJ databases">
        <title>Sequencing the genomes of 1000 actinobacteria strains.</title>
        <authorList>
            <person name="Klenk H.-P."/>
        </authorList>
    </citation>
    <scope>NUCLEOTIDE SEQUENCE [LARGE SCALE GENOMIC DNA]</scope>
    <source>
        <strain evidence="2 3">DSM 40483</strain>
    </source>
</reference>
<comment type="caution">
    <text evidence="2">The sequence shown here is derived from an EMBL/GenBank/DDBJ whole genome shotgun (WGS) entry which is preliminary data.</text>
</comment>
<evidence type="ECO:0000313" key="3">
    <source>
        <dbReference type="Proteomes" id="UP000565089"/>
    </source>
</evidence>
<accession>A0A7W7DQL2</accession>
<dbReference type="Proteomes" id="UP000565089">
    <property type="component" value="Unassembled WGS sequence"/>
</dbReference>
<dbReference type="Pfam" id="PF13613">
    <property type="entry name" value="HTH_Tnp_4"/>
    <property type="match status" value="1"/>
</dbReference>
<sequence length="84" mass="8398">MVALVYLREHTTLAKIAAGFGISESTAHACTSTVIHLLAEHAPGLLKVLREADADFVLLEGASPSAAGLATAGPTTPTSTVGAG</sequence>
<feature type="domain" description="Transposase Helix-turn-helix" evidence="1">
    <location>
        <begin position="1"/>
        <end position="43"/>
    </location>
</feature>
<evidence type="ECO:0000259" key="1">
    <source>
        <dbReference type="Pfam" id="PF13613"/>
    </source>
</evidence>
<dbReference type="InterPro" id="IPR027805">
    <property type="entry name" value="Transposase_HTH_dom"/>
</dbReference>
<evidence type="ECO:0000313" key="2">
    <source>
        <dbReference type="EMBL" id="MBB4715149.1"/>
    </source>
</evidence>
<dbReference type="EMBL" id="JACHMS010000001">
    <property type="protein sequence ID" value="MBB4715149.1"/>
    <property type="molecule type" value="Genomic_DNA"/>
</dbReference>
<proteinExistence type="predicted"/>
<dbReference type="AlphaFoldDB" id="A0A7W7DQL2"/>
<gene>
    <name evidence="2" type="ORF">BJ965_005031</name>
</gene>
<name>A0A7W7DQL2_9ACTN</name>
<keyword evidence="3" id="KW-1185">Reference proteome</keyword>